<comment type="similarity">
    <text evidence="1">Belongs to the flavin monoamine oxidase family.</text>
</comment>
<dbReference type="Gene3D" id="3.50.50.60">
    <property type="entry name" value="FAD/NAD(P)-binding domain"/>
    <property type="match status" value="1"/>
</dbReference>
<name>A0A316W066_9BASI</name>
<dbReference type="GO" id="GO:0050660">
    <property type="term" value="F:flavin adenine dinucleotide binding"/>
    <property type="evidence" value="ECO:0007669"/>
    <property type="project" value="TreeGrafter"/>
</dbReference>
<feature type="domain" description="Amine oxidase" evidence="4">
    <location>
        <begin position="91"/>
        <end position="505"/>
    </location>
</feature>
<dbReference type="OrthoDB" id="5046242at2759"/>
<dbReference type="SUPFAM" id="SSF54373">
    <property type="entry name" value="FAD-linked reductases, C-terminal domain"/>
    <property type="match status" value="1"/>
</dbReference>
<dbReference type="EMBL" id="KZ819373">
    <property type="protein sequence ID" value="PWN43079.1"/>
    <property type="molecule type" value="Genomic_DNA"/>
</dbReference>
<dbReference type="GO" id="GO:0016491">
    <property type="term" value="F:oxidoreductase activity"/>
    <property type="evidence" value="ECO:0007669"/>
    <property type="project" value="UniProtKB-KW"/>
</dbReference>
<dbReference type="InterPro" id="IPR002937">
    <property type="entry name" value="Amino_oxidase"/>
</dbReference>
<keyword evidence="6" id="KW-1185">Reference proteome</keyword>
<dbReference type="GO" id="GO:0003682">
    <property type="term" value="F:chromatin binding"/>
    <property type="evidence" value="ECO:0007669"/>
    <property type="project" value="TreeGrafter"/>
</dbReference>
<dbReference type="PANTHER" id="PTHR10742">
    <property type="entry name" value="FLAVIN MONOAMINE OXIDASE"/>
    <property type="match status" value="1"/>
</dbReference>
<evidence type="ECO:0000256" key="2">
    <source>
        <dbReference type="ARBA" id="ARBA00023002"/>
    </source>
</evidence>
<evidence type="ECO:0000313" key="6">
    <source>
        <dbReference type="Proteomes" id="UP000245783"/>
    </source>
</evidence>
<sequence length="517" mass="55084">MSQPAAPIDPLRLANVPLLALVRWWELLEIRVCSTPHSYLLNTSTETVVVGPLHLHHAPSPTVHLHSNPTHDQSMTQAVAADALVVGAGWAGTVAALRLAEGGKRVIVLEARQRVGGRAFTHTWTPDTKLEDNSRNTEPSAQGGKQWAVDFGCSWIHGYKEGNPVKALAERYNIPVHIPKPTASQIIGPNGPLAETLSAKITENLGKAQAAAKSALSDQGQTTSADKSLASIVLAADSPLYAGLNDSEKELAASHARLLHVPLGITLEQAASFGSDKAFGGTDGAPEGGFTRLVKSLIDDASSKGAKFKLGEVVQQISPLENGQGVRVRTENAESGEEALYESASAIVTIPHAVLQQSLGIFQPSLPAERVAAIKRTTVGNLNKVLLTYTEPWWDAQMSTFTVLATEKGEVTPDTPLRDALARTTLIVSSLCAPTGLPGDSTSLLVMIGADAAKTIERHGRQEAAQIVHDYLVPKLARQGASPQQPNHTFYSRWAKRKSEAATTYEAGQSGAHEQVY</sequence>
<dbReference type="Proteomes" id="UP000245783">
    <property type="component" value="Unassembled WGS sequence"/>
</dbReference>
<evidence type="ECO:0000256" key="1">
    <source>
        <dbReference type="ARBA" id="ARBA00005995"/>
    </source>
</evidence>
<accession>A0A316W066</accession>
<dbReference type="Pfam" id="PF01593">
    <property type="entry name" value="Amino_oxidase"/>
    <property type="match status" value="1"/>
</dbReference>
<dbReference type="RefSeq" id="XP_025370239.1">
    <property type="nucleotide sequence ID" value="XM_025513747.1"/>
</dbReference>
<dbReference type="InterPro" id="IPR050281">
    <property type="entry name" value="Flavin_monoamine_oxidase"/>
</dbReference>
<feature type="non-terminal residue" evidence="5">
    <location>
        <position position="1"/>
    </location>
</feature>
<dbReference type="InParanoid" id="A0A316W066"/>
<dbReference type="PANTHER" id="PTHR10742:SF386">
    <property type="entry name" value="LYSINE-SPECIFIC HISTONE DEMETHYLASE 1A"/>
    <property type="match status" value="1"/>
</dbReference>
<dbReference type="GO" id="GO:0006338">
    <property type="term" value="P:chromatin remodeling"/>
    <property type="evidence" value="ECO:0007669"/>
    <property type="project" value="TreeGrafter"/>
</dbReference>
<gene>
    <name evidence="5" type="ORF">IE81DRAFT_322797</name>
</gene>
<evidence type="ECO:0000259" key="4">
    <source>
        <dbReference type="Pfam" id="PF01593"/>
    </source>
</evidence>
<proteinExistence type="inferred from homology"/>
<evidence type="ECO:0000256" key="3">
    <source>
        <dbReference type="SAM" id="MobiDB-lite"/>
    </source>
</evidence>
<reference evidence="5 6" key="1">
    <citation type="journal article" date="2018" name="Mol. Biol. Evol.">
        <title>Broad Genomic Sampling Reveals a Smut Pathogenic Ancestry of the Fungal Clade Ustilaginomycotina.</title>
        <authorList>
            <person name="Kijpornyongpan T."/>
            <person name="Mondo S.J."/>
            <person name="Barry K."/>
            <person name="Sandor L."/>
            <person name="Lee J."/>
            <person name="Lipzen A."/>
            <person name="Pangilinan J."/>
            <person name="LaButti K."/>
            <person name="Hainaut M."/>
            <person name="Henrissat B."/>
            <person name="Grigoriev I.V."/>
            <person name="Spatafora J.W."/>
            <person name="Aime M.C."/>
        </authorList>
    </citation>
    <scope>NUCLEOTIDE SEQUENCE [LARGE SCALE GENOMIC DNA]</scope>
    <source>
        <strain evidence="5 6">MCA 4658</strain>
    </source>
</reference>
<keyword evidence="2" id="KW-0560">Oxidoreductase</keyword>
<dbReference type="SUPFAM" id="SSF51905">
    <property type="entry name" value="FAD/NAD(P)-binding domain"/>
    <property type="match status" value="1"/>
</dbReference>
<protein>
    <submittedName>
        <fullName evidence="5">FAD/NAD(P)-binding domain-containing protein</fullName>
    </submittedName>
</protein>
<dbReference type="STRING" id="1522189.A0A316W066"/>
<organism evidence="5 6">
    <name type="scientific">Ceraceosorus guamensis</name>
    <dbReference type="NCBI Taxonomy" id="1522189"/>
    <lineage>
        <taxon>Eukaryota</taxon>
        <taxon>Fungi</taxon>
        <taxon>Dikarya</taxon>
        <taxon>Basidiomycota</taxon>
        <taxon>Ustilaginomycotina</taxon>
        <taxon>Exobasidiomycetes</taxon>
        <taxon>Ceraceosorales</taxon>
        <taxon>Ceraceosoraceae</taxon>
        <taxon>Ceraceosorus</taxon>
    </lineage>
</organism>
<feature type="region of interest" description="Disordered" evidence="3">
    <location>
        <begin position="123"/>
        <end position="144"/>
    </location>
</feature>
<evidence type="ECO:0000313" key="5">
    <source>
        <dbReference type="EMBL" id="PWN43079.1"/>
    </source>
</evidence>
<dbReference type="GeneID" id="37035617"/>
<dbReference type="AlphaFoldDB" id="A0A316W066"/>
<dbReference type="InterPro" id="IPR036188">
    <property type="entry name" value="FAD/NAD-bd_sf"/>
</dbReference>